<evidence type="ECO:0008006" key="11">
    <source>
        <dbReference type="Google" id="ProtNLM"/>
    </source>
</evidence>
<evidence type="ECO:0000256" key="9">
    <source>
        <dbReference type="SAM" id="MobiDB-lite"/>
    </source>
</evidence>
<keyword evidence="5" id="KW-1133">Transmembrane helix</keyword>
<dbReference type="EMBL" id="HBIP01026165">
    <property type="protein sequence ID" value="CAE0500708.1"/>
    <property type="molecule type" value="Transcribed_RNA"/>
</dbReference>
<sequence length="540" mass="58641">MRGQQVHPVASTSGRASAVATAATVPSKNGRQQGWSRRRRRQWERLNLDLGLYTCPLVDTPSMRKAGLCRSQQDDDPWGNARPPPPRPQQGSNNLGGLQPQQQPRSGQGWANSNNSSGSSSNVGDNGGGAGGGLQPSAQVQRLRQLMQSLGIAGLPGLGMDVASRVASGGMNGQQGGNGAMRSNPMPGSRRGRGQQPGGPPRPPPRSTTLDVNGIPLNSPDAVPWTTATDAINDWGAGWGDDWDPEEELDEEMMEQLAEEAEAQFRKRNANRDGFRDKWITPLLDFQAVAGAVDPDQERTEDLLQGEALANKDESQTAIRYAVQLVVLPLVTGFVVSRALADPVLSFTLQNNAEAFAMTDRQKVEGAQKVHIEEARLRFDMAIGKMAPVTEDEILLHLREFAGEVEEEERKANEQNLLTVVSDSTSSTMLFGLLSQQTRSRQAFFNTLSRLFDGLSDIAKAVMIILIADTLLGYHSEEGWTGLIELVLGHYGFEADEEGVVIFVGVVPVVIDVFFKYWIFVGLNKISPGAVVTIKQIDTH</sequence>
<feature type="region of interest" description="Disordered" evidence="9">
    <location>
        <begin position="68"/>
        <end position="136"/>
    </location>
</feature>
<proteinExistence type="inferred from homology"/>
<keyword evidence="6" id="KW-0406">Ion transport</keyword>
<feature type="compositionally biased region" description="Polar residues" evidence="9">
    <location>
        <begin position="91"/>
        <end position="105"/>
    </location>
</feature>
<evidence type="ECO:0000256" key="8">
    <source>
        <dbReference type="ARBA" id="ARBA00043980"/>
    </source>
</evidence>
<evidence type="ECO:0000256" key="4">
    <source>
        <dbReference type="ARBA" id="ARBA00022781"/>
    </source>
</evidence>
<keyword evidence="3" id="KW-0812">Transmembrane</keyword>
<keyword evidence="2" id="KW-0813">Transport</keyword>
<dbReference type="PANTHER" id="PTHR33650">
    <property type="entry name" value="CHLOROPLAST ENVELOPE MEMBRANE PROTEIN-RELATED"/>
    <property type="match status" value="1"/>
</dbReference>
<organism evidence="10">
    <name type="scientific">Dunaliella tertiolecta</name>
    <name type="common">Green alga</name>
    <dbReference type="NCBI Taxonomy" id="3047"/>
    <lineage>
        <taxon>Eukaryota</taxon>
        <taxon>Viridiplantae</taxon>
        <taxon>Chlorophyta</taxon>
        <taxon>core chlorophytes</taxon>
        <taxon>Chlorophyceae</taxon>
        <taxon>CS clade</taxon>
        <taxon>Chlamydomonadales</taxon>
        <taxon>Dunaliellaceae</taxon>
        <taxon>Dunaliella</taxon>
    </lineage>
</organism>
<feature type="region of interest" description="Disordered" evidence="9">
    <location>
        <begin position="166"/>
        <end position="223"/>
    </location>
</feature>
<feature type="compositionally biased region" description="Low complexity" evidence="9">
    <location>
        <begin position="9"/>
        <end position="35"/>
    </location>
</feature>
<feature type="compositionally biased region" description="Gly residues" evidence="9">
    <location>
        <begin position="170"/>
        <end position="179"/>
    </location>
</feature>
<gene>
    <name evidence="10" type="ORF">DTER00134_LOCUS15781</name>
</gene>
<evidence type="ECO:0000256" key="1">
    <source>
        <dbReference type="ARBA" id="ARBA00004141"/>
    </source>
</evidence>
<dbReference type="Pfam" id="PF03040">
    <property type="entry name" value="CemA"/>
    <property type="match status" value="1"/>
</dbReference>
<evidence type="ECO:0000256" key="5">
    <source>
        <dbReference type="ARBA" id="ARBA00022989"/>
    </source>
</evidence>
<feature type="compositionally biased region" description="Low complexity" evidence="9">
    <location>
        <begin position="106"/>
        <end position="124"/>
    </location>
</feature>
<dbReference type="GO" id="GO:0016020">
    <property type="term" value="C:membrane"/>
    <property type="evidence" value="ECO:0007669"/>
    <property type="project" value="UniProtKB-SubCell"/>
</dbReference>
<keyword evidence="4" id="KW-0375">Hydrogen ion transport</keyword>
<dbReference type="InterPro" id="IPR004282">
    <property type="entry name" value="CemA"/>
</dbReference>
<dbReference type="PANTHER" id="PTHR33650:SF1">
    <property type="entry name" value="CHLOROPLAST ENVELOPE MEMBRANE PROTEIN"/>
    <property type="match status" value="1"/>
</dbReference>
<accession>A0A7S3R2Z0</accession>
<feature type="region of interest" description="Disordered" evidence="9">
    <location>
        <begin position="1"/>
        <end position="39"/>
    </location>
</feature>
<evidence type="ECO:0000256" key="7">
    <source>
        <dbReference type="ARBA" id="ARBA00023136"/>
    </source>
</evidence>
<protein>
    <recommendedName>
        <fullName evidence="11">Chloroplast envelope membrane protein</fullName>
    </recommendedName>
</protein>
<evidence type="ECO:0000256" key="3">
    <source>
        <dbReference type="ARBA" id="ARBA00022692"/>
    </source>
</evidence>
<name>A0A7S3R2Z0_DUNTE</name>
<comment type="subcellular location">
    <subcellularLocation>
        <location evidence="1">Membrane</location>
        <topology evidence="1">Multi-pass membrane protein</topology>
    </subcellularLocation>
</comment>
<evidence type="ECO:0000313" key="10">
    <source>
        <dbReference type="EMBL" id="CAE0500708.1"/>
    </source>
</evidence>
<feature type="compositionally biased region" description="Gly residues" evidence="9">
    <location>
        <begin position="125"/>
        <end position="134"/>
    </location>
</feature>
<dbReference type="GO" id="GO:1902600">
    <property type="term" value="P:proton transmembrane transport"/>
    <property type="evidence" value="ECO:0007669"/>
    <property type="project" value="UniProtKB-KW"/>
</dbReference>
<evidence type="ECO:0000256" key="6">
    <source>
        <dbReference type="ARBA" id="ARBA00023065"/>
    </source>
</evidence>
<dbReference type="AlphaFoldDB" id="A0A7S3R2Z0"/>
<comment type="similarity">
    <text evidence="8">Belongs to the CemA family.</text>
</comment>
<keyword evidence="7" id="KW-0472">Membrane</keyword>
<reference evidence="10" key="1">
    <citation type="submission" date="2021-01" db="EMBL/GenBank/DDBJ databases">
        <authorList>
            <person name="Corre E."/>
            <person name="Pelletier E."/>
            <person name="Niang G."/>
            <person name="Scheremetjew M."/>
            <person name="Finn R."/>
            <person name="Kale V."/>
            <person name="Holt S."/>
            <person name="Cochrane G."/>
            <person name="Meng A."/>
            <person name="Brown T."/>
            <person name="Cohen L."/>
        </authorList>
    </citation>
    <scope>NUCLEOTIDE SEQUENCE</scope>
    <source>
        <strain evidence="10">CCMP1320</strain>
    </source>
</reference>
<evidence type="ECO:0000256" key="2">
    <source>
        <dbReference type="ARBA" id="ARBA00022448"/>
    </source>
</evidence>